<accession>A0AAW0ML30</accession>
<protein>
    <recommendedName>
        <fullName evidence="3">Beta-2-microglobulin</fullName>
    </recommendedName>
</protein>
<dbReference type="InterPro" id="IPR013783">
    <property type="entry name" value="Ig-like_fold"/>
</dbReference>
<sequence>MNVYVCCAVLVALVCAVEAKEARNPPKVQLYSRDPGQFGKQNTLICHVSEFHPPDITIELLKDGTPLDSEQTDLAFKKNWHFHLTRSAIFTPEDGAKFTCRVTHGPKVTTYNWDPNM</sequence>
<feature type="chain" id="PRO_5043833254" description="Beta-2-microglobulin" evidence="8">
    <location>
        <begin position="20"/>
        <end position="117"/>
    </location>
</feature>
<dbReference type="InterPro" id="IPR003597">
    <property type="entry name" value="Ig_C1-set"/>
</dbReference>
<evidence type="ECO:0000256" key="6">
    <source>
        <dbReference type="ARBA" id="ARBA00022859"/>
    </source>
</evidence>
<dbReference type="GO" id="GO:0005576">
    <property type="term" value="C:extracellular region"/>
    <property type="evidence" value="ECO:0007669"/>
    <property type="project" value="UniProtKB-SubCell"/>
</dbReference>
<dbReference type="SUPFAM" id="SSF48726">
    <property type="entry name" value="Immunoglobulin"/>
    <property type="match status" value="1"/>
</dbReference>
<keyword evidence="11" id="KW-1185">Reference proteome</keyword>
<comment type="subcellular location">
    <subcellularLocation>
        <location evidence="1">Secreted</location>
    </subcellularLocation>
</comment>
<evidence type="ECO:0000256" key="7">
    <source>
        <dbReference type="ARBA" id="ARBA00023319"/>
    </source>
</evidence>
<keyword evidence="7" id="KW-0393">Immunoglobulin domain</keyword>
<dbReference type="SMART" id="SM00407">
    <property type="entry name" value="IGc1"/>
    <property type="match status" value="1"/>
</dbReference>
<dbReference type="GO" id="GO:0002474">
    <property type="term" value="P:antigen processing and presentation of peptide antigen via MHC class I"/>
    <property type="evidence" value="ECO:0007669"/>
    <property type="project" value="UniProtKB-KW"/>
</dbReference>
<keyword evidence="4" id="KW-0490">MHC I</keyword>
<dbReference type="EMBL" id="JBBPFD010000432">
    <property type="protein sequence ID" value="KAK7878899.1"/>
    <property type="molecule type" value="Genomic_DNA"/>
</dbReference>
<dbReference type="InterPro" id="IPR003006">
    <property type="entry name" value="Ig/MHC_CS"/>
</dbReference>
<keyword evidence="8" id="KW-0732">Signal</keyword>
<dbReference type="AlphaFoldDB" id="A0AAW0ML30"/>
<dbReference type="Pfam" id="PF07654">
    <property type="entry name" value="C1-set"/>
    <property type="match status" value="1"/>
</dbReference>
<evidence type="ECO:0000256" key="3">
    <source>
        <dbReference type="ARBA" id="ARBA00018767"/>
    </source>
</evidence>
<evidence type="ECO:0000256" key="2">
    <source>
        <dbReference type="ARBA" id="ARBA00009564"/>
    </source>
</evidence>
<dbReference type="GO" id="GO:0042612">
    <property type="term" value="C:MHC class I protein complex"/>
    <property type="evidence" value="ECO:0007669"/>
    <property type="project" value="UniProtKB-KW"/>
</dbReference>
<dbReference type="Proteomes" id="UP001460270">
    <property type="component" value="Unassembled WGS sequence"/>
</dbReference>
<name>A0AAW0ML30_9GOBI</name>
<evidence type="ECO:0000256" key="8">
    <source>
        <dbReference type="SAM" id="SignalP"/>
    </source>
</evidence>
<evidence type="ECO:0000256" key="5">
    <source>
        <dbReference type="ARBA" id="ARBA00022525"/>
    </source>
</evidence>
<organism evidence="10 11">
    <name type="scientific">Mugilogobius chulae</name>
    <name type="common">yellowstripe goby</name>
    <dbReference type="NCBI Taxonomy" id="88201"/>
    <lineage>
        <taxon>Eukaryota</taxon>
        <taxon>Metazoa</taxon>
        <taxon>Chordata</taxon>
        <taxon>Craniata</taxon>
        <taxon>Vertebrata</taxon>
        <taxon>Euteleostomi</taxon>
        <taxon>Actinopterygii</taxon>
        <taxon>Neopterygii</taxon>
        <taxon>Teleostei</taxon>
        <taxon>Neoteleostei</taxon>
        <taxon>Acanthomorphata</taxon>
        <taxon>Gobiaria</taxon>
        <taxon>Gobiiformes</taxon>
        <taxon>Gobioidei</taxon>
        <taxon>Gobiidae</taxon>
        <taxon>Gobionellinae</taxon>
        <taxon>Mugilogobius</taxon>
    </lineage>
</organism>
<keyword evidence="5" id="KW-0964">Secreted</keyword>
<evidence type="ECO:0000256" key="1">
    <source>
        <dbReference type="ARBA" id="ARBA00004613"/>
    </source>
</evidence>
<dbReference type="PROSITE" id="PS50835">
    <property type="entry name" value="IG_LIKE"/>
    <property type="match status" value="1"/>
</dbReference>
<dbReference type="Gene3D" id="2.60.40.10">
    <property type="entry name" value="Immunoglobulins"/>
    <property type="match status" value="1"/>
</dbReference>
<keyword evidence="6" id="KW-0391">Immunity</keyword>
<dbReference type="PANTHER" id="PTHR19944">
    <property type="entry name" value="MHC CLASS II-RELATED"/>
    <property type="match status" value="1"/>
</dbReference>
<feature type="signal peptide" evidence="8">
    <location>
        <begin position="1"/>
        <end position="19"/>
    </location>
</feature>
<dbReference type="InterPro" id="IPR036179">
    <property type="entry name" value="Ig-like_dom_sf"/>
</dbReference>
<evidence type="ECO:0000313" key="10">
    <source>
        <dbReference type="EMBL" id="KAK7878899.1"/>
    </source>
</evidence>
<comment type="caution">
    <text evidence="10">The sequence shown here is derived from an EMBL/GenBank/DDBJ whole genome shotgun (WGS) entry which is preliminary data.</text>
</comment>
<evidence type="ECO:0000313" key="11">
    <source>
        <dbReference type="Proteomes" id="UP001460270"/>
    </source>
</evidence>
<evidence type="ECO:0000259" key="9">
    <source>
        <dbReference type="PROSITE" id="PS50835"/>
    </source>
</evidence>
<comment type="similarity">
    <text evidence="2">Belongs to the beta-2-microglobulin family.</text>
</comment>
<gene>
    <name evidence="10" type="ORF">WMY93_030833</name>
</gene>
<proteinExistence type="inferred from homology"/>
<dbReference type="PROSITE" id="PS00290">
    <property type="entry name" value="IG_MHC"/>
    <property type="match status" value="1"/>
</dbReference>
<dbReference type="InterPro" id="IPR007110">
    <property type="entry name" value="Ig-like_dom"/>
</dbReference>
<dbReference type="PANTHER" id="PTHR19944:SF62">
    <property type="entry name" value="BETA-2-MICROGLOBULIN"/>
    <property type="match status" value="1"/>
</dbReference>
<dbReference type="InterPro" id="IPR050160">
    <property type="entry name" value="MHC/Immunoglobulin"/>
</dbReference>
<reference evidence="11" key="1">
    <citation type="submission" date="2024-04" db="EMBL/GenBank/DDBJ databases">
        <title>Salinicola lusitanus LLJ914,a marine bacterium isolated from the Okinawa Trough.</title>
        <authorList>
            <person name="Li J."/>
        </authorList>
    </citation>
    <scope>NUCLEOTIDE SEQUENCE [LARGE SCALE GENOMIC DNA]</scope>
</reference>
<feature type="domain" description="Ig-like" evidence="9">
    <location>
        <begin position="26"/>
        <end position="105"/>
    </location>
</feature>
<evidence type="ECO:0000256" key="4">
    <source>
        <dbReference type="ARBA" id="ARBA00022451"/>
    </source>
</evidence>